<name>A0AC61RP24_9FIRM</name>
<proteinExistence type="predicted"/>
<comment type="caution">
    <text evidence="1">The sequence shown here is derived from an EMBL/GenBank/DDBJ whole genome shotgun (WGS) entry which is preliminary data.</text>
</comment>
<reference evidence="1" key="1">
    <citation type="submission" date="2019-04" db="EMBL/GenBank/DDBJ databases">
        <title>Microbes associate with the intestines of laboratory mice.</title>
        <authorList>
            <person name="Navarre W."/>
            <person name="Wong E."/>
            <person name="Huang K."/>
            <person name="Tropini C."/>
            <person name="Ng K."/>
            <person name="Yu B."/>
        </authorList>
    </citation>
    <scope>NUCLEOTIDE SEQUENCE</scope>
    <source>
        <strain evidence="1">NM01_1-7b</strain>
    </source>
</reference>
<evidence type="ECO:0000313" key="2">
    <source>
        <dbReference type="Proteomes" id="UP000304953"/>
    </source>
</evidence>
<protein>
    <submittedName>
        <fullName evidence="1">Uncharacterized protein</fullName>
    </submittedName>
</protein>
<sequence>MHIPGKVTEAVRAIEMHMALSCIAMGTVQALAIRSEGKIRSEQIRYQRTPSKERVSEGAMMCYLRKYIFHFMGQSPELRITQLIQEMQDTSVIDKDLLAS</sequence>
<dbReference type="Proteomes" id="UP000304953">
    <property type="component" value="Unassembled WGS sequence"/>
</dbReference>
<keyword evidence="2" id="KW-1185">Reference proteome</keyword>
<evidence type="ECO:0000313" key="1">
    <source>
        <dbReference type="EMBL" id="TGY89394.1"/>
    </source>
</evidence>
<organism evidence="1 2">
    <name type="scientific">Petralouisia muris</name>
    <dbReference type="NCBI Taxonomy" id="3032872"/>
    <lineage>
        <taxon>Bacteria</taxon>
        <taxon>Bacillati</taxon>
        <taxon>Bacillota</taxon>
        <taxon>Clostridia</taxon>
        <taxon>Lachnospirales</taxon>
        <taxon>Lachnospiraceae</taxon>
        <taxon>Petralouisia</taxon>
    </lineage>
</organism>
<gene>
    <name evidence="1" type="ORF">E5329_25195</name>
</gene>
<dbReference type="EMBL" id="SRYA01000093">
    <property type="protein sequence ID" value="TGY89394.1"/>
    <property type="molecule type" value="Genomic_DNA"/>
</dbReference>
<accession>A0AC61RP24</accession>